<name>A0A0K0X343_MYCGD</name>
<proteinExistence type="predicted"/>
<evidence type="ECO:0000313" key="3">
    <source>
        <dbReference type="Proteomes" id="UP000062255"/>
    </source>
</evidence>
<dbReference type="AlphaFoldDB" id="A0A0K0X343"/>
<dbReference type="Proteomes" id="UP000062255">
    <property type="component" value="Chromosome"/>
</dbReference>
<gene>
    <name evidence="2" type="ORF">AFA91_07305</name>
</gene>
<evidence type="ECO:0000259" key="1">
    <source>
        <dbReference type="Pfam" id="PF14230"/>
    </source>
</evidence>
<dbReference type="InterPro" id="IPR025637">
    <property type="entry name" value="DUF4333"/>
</dbReference>
<evidence type="ECO:0000313" key="2">
    <source>
        <dbReference type="EMBL" id="AKS31713.1"/>
    </source>
</evidence>
<dbReference type="EMBL" id="CP012150">
    <property type="protein sequence ID" value="AKS31713.1"/>
    <property type="molecule type" value="Genomic_DNA"/>
</dbReference>
<dbReference type="Pfam" id="PF14230">
    <property type="entry name" value="DUF4333"/>
    <property type="match status" value="1"/>
</dbReference>
<dbReference type="STRING" id="134601.AFA91_07305"/>
<protein>
    <recommendedName>
        <fullName evidence="1">DUF4333 domain-containing protein</fullName>
    </recommendedName>
</protein>
<dbReference type="KEGG" id="mgo:AFA91_07305"/>
<reference evidence="2 3" key="1">
    <citation type="submission" date="2015-07" db="EMBL/GenBank/DDBJ databases">
        <title>Complete genome sequence of Mycobacterium goodii X7B, a facultative thermophilic biodesulfurizing bacterium.</title>
        <authorList>
            <person name="Yu B."/>
            <person name="Li F."/>
            <person name="Xu P."/>
        </authorList>
    </citation>
    <scope>NUCLEOTIDE SEQUENCE [LARGE SCALE GENOMIC DNA]</scope>
    <source>
        <strain evidence="2 3">X7B</strain>
    </source>
</reference>
<sequence>MAGLLGACSASMEAEKKIGVPKDTLSQTVKERLEGQVGAQADSVECEGDLPAEVGATQRCVLTDGSAKYGVTVTANSVDGDNVKFGVEVDDEPMS</sequence>
<feature type="domain" description="DUF4333" evidence="1">
    <location>
        <begin position="4"/>
        <end position="80"/>
    </location>
</feature>
<accession>A0A0K0X343</accession>
<organism evidence="2 3">
    <name type="scientific">Mycolicibacterium goodii</name>
    <name type="common">Mycobacterium goodii</name>
    <dbReference type="NCBI Taxonomy" id="134601"/>
    <lineage>
        <taxon>Bacteria</taxon>
        <taxon>Bacillati</taxon>
        <taxon>Actinomycetota</taxon>
        <taxon>Actinomycetes</taxon>
        <taxon>Mycobacteriales</taxon>
        <taxon>Mycobacteriaceae</taxon>
        <taxon>Mycolicibacterium</taxon>
    </lineage>
</organism>
<dbReference type="PATRIC" id="fig|134601.6.peg.1517"/>